<dbReference type="PROSITE" id="PS01078">
    <property type="entry name" value="MOCF_BIOSYNTHESIS_1"/>
    <property type="match status" value="1"/>
</dbReference>
<organism evidence="5 6">
    <name type="scientific">Anaerostipes rhamnosivorans</name>
    <dbReference type="NCBI Taxonomy" id="1229621"/>
    <lineage>
        <taxon>Bacteria</taxon>
        <taxon>Bacillati</taxon>
        <taxon>Bacillota</taxon>
        <taxon>Clostridia</taxon>
        <taxon>Lachnospirales</taxon>
        <taxon>Lachnospiraceae</taxon>
        <taxon>Anaerostipes</taxon>
    </lineage>
</organism>
<name>A0A4P8IG55_9FIRM</name>
<dbReference type="SMART" id="SM00852">
    <property type="entry name" value="MoCF_biosynth"/>
    <property type="match status" value="1"/>
</dbReference>
<dbReference type="CDD" id="cd00886">
    <property type="entry name" value="MogA_MoaB"/>
    <property type="match status" value="1"/>
</dbReference>
<feature type="domain" description="MoaB/Mog" evidence="4">
    <location>
        <begin position="6"/>
        <end position="150"/>
    </location>
</feature>
<dbReference type="KEGG" id="arf:AR1Y2_2467"/>
<dbReference type="Proteomes" id="UP000298653">
    <property type="component" value="Chromosome"/>
</dbReference>
<keyword evidence="6" id="KW-1185">Reference proteome</keyword>
<dbReference type="Gene3D" id="3.40.980.10">
    <property type="entry name" value="MoaB/Mog-like domain"/>
    <property type="match status" value="1"/>
</dbReference>
<evidence type="ECO:0000313" key="5">
    <source>
        <dbReference type="EMBL" id="QCP35921.1"/>
    </source>
</evidence>
<dbReference type="UniPathway" id="UPA00344"/>
<gene>
    <name evidence="5" type="ORF">AR1Y2_2467</name>
</gene>
<dbReference type="SUPFAM" id="SSF53218">
    <property type="entry name" value="Molybdenum cofactor biosynthesis proteins"/>
    <property type="match status" value="1"/>
</dbReference>
<dbReference type="InterPro" id="IPR008284">
    <property type="entry name" value="MoCF_biosynth_CS"/>
</dbReference>
<dbReference type="EMBL" id="CP040058">
    <property type="protein sequence ID" value="QCP35921.1"/>
    <property type="molecule type" value="Genomic_DNA"/>
</dbReference>
<evidence type="ECO:0000259" key="4">
    <source>
        <dbReference type="SMART" id="SM00852"/>
    </source>
</evidence>
<sequence length="166" mass="17864">MSYRVAVITLSDKGAAGVRQDESGPLVRKIVETEGFQVISEEILKDGIEPLKSQLIKICDQGLADLVLTTGGTGFSERDLTPEATLQVSERLVPGISEAMRQESLKITKRAMLSRGVSVIRKKTLIVNLPGSPKAVRENLGYIMDTLSHGLGILCGKETECGNPGK</sequence>
<dbReference type="Pfam" id="PF00994">
    <property type="entry name" value="MoCF_biosynth"/>
    <property type="match status" value="1"/>
</dbReference>
<dbReference type="PANTHER" id="PTHR43764">
    <property type="entry name" value="MOLYBDENUM COFACTOR BIOSYNTHESIS"/>
    <property type="match status" value="1"/>
</dbReference>
<evidence type="ECO:0000313" key="6">
    <source>
        <dbReference type="Proteomes" id="UP000298653"/>
    </source>
</evidence>
<evidence type="ECO:0000256" key="1">
    <source>
        <dbReference type="ARBA" id="ARBA00003487"/>
    </source>
</evidence>
<dbReference type="PANTHER" id="PTHR43764:SF1">
    <property type="entry name" value="MOLYBDOPTERIN MOLYBDOTRANSFERASE"/>
    <property type="match status" value="1"/>
</dbReference>
<keyword evidence="3" id="KW-0501">Molybdenum cofactor biosynthesis</keyword>
<dbReference type="OrthoDB" id="9784492at2"/>
<evidence type="ECO:0000256" key="3">
    <source>
        <dbReference type="ARBA" id="ARBA00023150"/>
    </source>
</evidence>
<dbReference type="InterPro" id="IPR036425">
    <property type="entry name" value="MoaB/Mog-like_dom_sf"/>
</dbReference>
<dbReference type="GO" id="GO:0006777">
    <property type="term" value="P:Mo-molybdopterin cofactor biosynthetic process"/>
    <property type="evidence" value="ECO:0007669"/>
    <property type="project" value="UniProtKB-KW"/>
</dbReference>
<evidence type="ECO:0000256" key="2">
    <source>
        <dbReference type="ARBA" id="ARBA00005046"/>
    </source>
</evidence>
<accession>A0A4P8IG55</accession>
<dbReference type="AlphaFoldDB" id="A0A4P8IG55"/>
<comment type="function">
    <text evidence="1">May be involved in the biosynthesis of molybdopterin.</text>
</comment>
<proteinExistence type="predicted"/>
<dbReference type="InterPro" id="IPR001453">
    <property type="entry name" value="MoaB/Mog_dom"/>
</dbReference>
<dbReference type="RefSeq" id="WP_137329219.1">
    <property type="nucleotide sequence ID" value="NZ_CP040058.1"/>
</dbReference>
<dbReference type="NCBIfam" id="TIGR00177">
    <property type="entry name" value="molyb_syn"/>
    <property type="match status" value="1"/>
</dbReference>
<protein>
    <submittedName>
        <fullName evidence="5">Molybdenum cofactor biosynthesis protein MoaB</fullName>
    </submittedName>
</protein>
<dbReference type="InterPro" id="IPR051920">
    <property type="entry name" value="MPT_Adenylyltrnsfr/MoaC-Rel"/>
</dbReference>
<comment type="pathway">
    <text evidence="2">Cofactor biosynthesis; molybdopterin biosynthesis.</text>
</comment>
<reference evidence="5 6" key="1">
    <citation type="submission" date="2019-05" db="EMBL/GenBank/DDBJ databases">
        <title>Complete genome sequencing of Anaerostipes rhamnosivorans.</title>
        <authorList>
            <person name="Bui T.P.N."/>
            <person name="de Vos W.M."/>
        </authorList>
    </citation>
    <scope>NUCLEOTIDE SEQUENCE [LARGE SCALE GENOMIC DNA]</scope>
    <source>
        <strain evidence="5 6">1y2</strain>
    </source>
</reference>